<dbReference type="InterPro" id="IPR036390">
    <property type="entry name" value="WH_DNA-bd_sf"/>
</dbReference>
<dbReference type="PANTHER" id="PTHR33204:SF39">
    <property type="entry name" value="TRANSCRIPTIONAL REGULATORY PROTEIN"/>
    <property type="match status" value="1"/>
</dbReference>
<keyword evidence="6" id="KW-1185">Reference proteome</keyword>
<dbReference type="RefSeq" id="WP_203777338.1">
    <property type="nucleotide sequence ID" value="NZ_BAAABO010000009.1"/>
</dbReference>
<evidence type="ECO:0000313" key="6">
    <source>
        <dbReference type="Proteomes" id="UP000609879"/>
    </source>
</evidence>
<dbReference type="Gene3D" id="1.10.10.10">
    <property type="entry name" value="Winged helix-like DNA-binding domain superfamily/Winged helix DNA-binding domain"/>
    <property type="match status" value="1"/>
</dbReference>
<dbReference type="PANTHER" id="PTHR33204">
    <property type="entry name" value="TRANSCRIPTIONAL REGULATOR, MARR FAMILY"/>
    <property type="match status" value="1"/>
</dbReference>
<dbReference type="EMBL" id="BOMI01000188">
    <property type="protein sequence ID" value="GID80231.1"/>
    <property type="molecule type" value="Genomic_DNA"/>
</dbReference>
<organism evidence="5 6">
    <name type="scientific">Paractinoplanes deccanensis</name>
    <dbReference type="NCBI Taxonomy" id="113561"/>
    <lineage>
        <taxon>Bacteria</taxon>
        <taxon>Bacillati</taxon>
        <taxon>Actinomycetota</taxon>
        <taxon>Actinomycetes</taxon>
        <taxon>Micromonosporales</taxon>
        <taxon>Micromonosporaceae</taxon>
        <taxon>Paractinoplanes</taxon>
    </lineage>
</organism>
<keyword evidence="1" id="KW-0805">Transcription regulation</keyword>
<protein>
    <submittedName>
        <fullName evidence="5">Transcriptional regulator</fullName>
    </submittedName>
</protein>
<keyword evidence="2" id="KW-0238">DNA-binding</keyword>
<evidence type="ECO:0000256" key="2">
    <source>
        <dbReference type="ARBA" id="ARBA00023125"/>
    </source>
</evidence>
<feature type="domain" description="HTH hxlR-type" evidence="4">
    <location>
        <begin position="10"/>
        <end position="113"/>
    </location>
</feature>
<dbReference type="InterPro" id="IPR036388">
    <property type="entry name" value="WH-like_DNA-bd_sf"/>
</dbReference>
<dbReference type="Pfam" id="PF01638">
    <property type="entry name" value="HxlR"/>
    <property type="match status" value="1"/>
</dbReference>
<gene>
    <name evidence="5" type="ORF">Ade02nite_88720</name>
</gene>
<sequence length="122" mass="13975">MGQQEVPELCGRGRELVRDVLERVGDKWSVVVICQLGDATRRFNELRRLCEPITQRMLSATLHGLERDGVVTRTVFDTKPVRVDYALTPRGLSLLEVVLGLAWWAERNAAEIQRDRDLFDAR</sequence>
<proteinExistence type="predicted"/>
<evidence type="ECO:0000313" key="5">
    <source>
        <dbReference type="EMBL" id="GID80231.1"/>
    </source>
</evidence>
<keyword evidence="3" id="KW-0804">Transcription</keyword>
<evidence type="ECO:0000256" key="3">
    <source>
        <dbReference type="ARBA" id="ARBA00023163"/>
    </source>
</evidence>
<reference evidence="5 6" key="1">
    <citation type="submission" date="2021-01" db="EMBL/GenBank/DDBJ databases">
        <title>Whole genome shotgun sequence of Actinoplanes deccanensis NBRC 13994.</title>
        <authorList>
            <person name="Komaki H."/>
            <person name="Tamura T."/>
        </authorList>
    </citation>
    <scope>NUCLEOTIDE SEQUENCE [LARGE SCALE GENOMIC DNA]</scope>
    <source>
        <strain evidence="5 6">NBRC 13994</strain>
    </source>
</reference>
<dbReference type="PROSITE" id="PS51118">
    <property type="entry name" value="HTH_HXLR"/>
    <property type="match status" value="1"/>
</dbReference>
<dbReference type="SUPFAM" id="SSF46785">
    <property type="entry name" value="Winged helix' DNA-binding domain"/>
    <property type="match status" value="1"/>
</dbReference>
<evidence type="ECO:0000256" key="1">
    <source>
        <dbReference type="ARBA" id="ARBA00023015"/>
    </source>
</evidence>
<dbReference type="InterPro" id="IPR002577">
    <property type="entry name" value="HTH_HxlR"/>
</dbReference>
<comment type="caution">
    <text evidence="5">The sequence shown here is derived from an EMBL/GenBank/DDBJ whole genome shotgun (WGS) entry which is preliminary data.</text>
</comment>
<dbReference type="Proteomes" id="UP000609879">
    <property type="component" value="Unassembled WGS sequence"/>
</dbReference>
<evidence type="ECO:0000259" key="4">
    <source>
        <dbReference type="PROSITE" id="PS51118"/>
    </source>
</evidence>
<accession>A0ABQ3YJP6</accession>
<name>A0ABQ3YJP6_9ACTN</name>